<dbReference type="AlphaFoldDB" id="A0A0L1JS30"/>
<keyword evidence="4" id="KW-1185">Reference proteome</keyword>
<dbReference type="PANTHER" id="PTHR44051">
    <property type="entry name" value="GLUTATHIONE S-TRANSFERASE-RELATED"/>
    <property type="match status" value="1"/>
</dbReference>
<proteinExistence type="predicted"/>
<feature type="domain" description="GST N-terminal" evidence="1">
    <location>
        <begin position="1"/>
        <end position="80"/>
    </location>
</feature>
<dbReference type="CDD" id="cd03188">
    <property type="entry name" value="GST_C_Beta"/>
    <property type="match status" value="1"/>
</dbReference>
<comment type="caution">
    <text evidence="3">The sequence shown here is derived from an EMBL/GenBank/DDBJ whole genome shotgun (WGS) entry which is preliminary data.</text>
</comment>
<keyword evidence="3" id="KW-0808">Transferase</keyword>
<dbReference type="Gene3D" id="3.40.30.10">
    <property type="entry name" value="Glutaredoxin"/>
    <property type="match status" value="1"/>
</dbReference>
<dbReference type="SUPFAM" id="SSF52833">
    <property type="entry name" value="Thioredoxin-like"/>
    <property type="match status" value="1"/>
</dbReference>
<dbReference type="InterPro" id="IPR036282">
    <property type="entry name" value="Glutathione-S-Trfase_C_sf"/>
</dbReference>
<evidence type="ECO:0000313" key="4">
    <source>
        <dbReference type="Proteomes" id="UP000036938"/>
    </source>
</evidence>
<dbReference type="GO" id="GO:0016740">
    <property type="term" value="F:transferase activity"/>
    <property type="evidence" value="ECO:0007669"/>
    <property type="project" value="UniProtKB-KW"/>
</dbReference>
<dbReference type="SFLD" id="SFLDS00019">
    <property type="entry name" value="Glutathione_Transferase_(cytos"/>
    <property type="match status" value="1"/>
</dbReference>
<dbReference type="CDD" id="cd03057">
    <property type="entry name" value="GST_N_Beta"/>
    <property type="match status" value="1"/>
</dbReference>
<reference evidence="3 4" key="1">
    <citation type="journal article" date="2015" name="Int. J. Syst. Evol. Microbiol.">
        <title>Aestuariivita atlantica sp. nov., isolated from deep sea sediment of the Atlantic Ocean.</title>
        <authorList>
            <person name="Li G."/>
            <person name="Lai Q."/>
            <person name="Du Y."/>
            <person name="Liu X."/>
            <person name="Sun F."/>
            <person name="Shao Z."/>
        </authorList>
    </citation>
    <scope>NUCLEOTIDE SEQUENCE [LARGE SCALE GENOMIC DNA]</scope>
    <source>
        <strain evidence="3 4">22II-S11-z3</strain>
    </source>
</reference>
<dbReference type="STRING" id="1317121.ATO11_03525"/>
<dbReference type="OrthoDB" id="7583243at2"/>
<dbReference type="SFLD" id="SFLDG00358">
    <property type="entry name" value="Main_(cytGST)"/>
    <property type="match status" value="1"/>
</dbReference>
<dbReference type="Pfam" id="PF02798">
    <property type="entry name" value="GST_N"/>
    <property type="match status" value="1"/>
</dbReference>
<feature type="domain" description="GST C-terminal" evidence="2">
    <location>
        <begin position="85"/>
        <end position="206"/>
    </location>
</feature>
<evidence type="ECO:0000259" key="1">
    <source>
        <dbReference type="PROSITE" id="PS50404"/>
    </source>
</evidence>
<dbReference type="Proteomes" id="UP000036938">
    <property type="component" value="Unassembled WGS sequence"/>
</dbReference>
<dbReference type="PROSITE" id="PS50404">
    <property type="entry name" value="GST_NTER"/>
    <property type="match status" value="1"/>
</dbReference>
<evidence type="ECO:0000313" key="3">
    <source>
        <dbReference type="EMBL" id="KNG94502.1"/>
    </source>
</evidence>
<sequence>MRLYTAPGTISIAVAIALHEAGIDATHDRVDFASAAQTRAPYLSINPKGRVPALELDDGTILTETGAILDYIGAIAPDTGLVPADALRAARMREVMYYLASTMHVNHAHKMRGARWSDDPAALASMKAKVPDTMTSSARYIEASCALDPFVLGADFSLADPYLFVICTWLPGDGVGMAALPRLTGFMQAMDARASVAHMREIGLLR</sequence>
<dbReference type="InterPro" id="IPR036249">
    <property type="entry name" value="Thioredoxin-like_sf"/>
</dbReference>
<organism evidence="3 4">
    <name type="scientific">Pseudaestuariivita atlantica</name>
    <dbReference type="NCBI Taxonomy" id="1317121"/>
    <lineage>
        <taxon>Bacteria</taxon>
        <taxon>Pseudomonadati</taxon>
        <taxon>Pseudomonadota</taxon>
        <taxon>Alphaproteobacteria</taxon>
        <taxon>Rhodobacterales</taxon>
        <taxon>Paracoccaceae</taxon>
        <taxon>Pseudaestuariivita</taxon>
    </lineage>
</organism>
<accession>A0A0L1JS30</accession>
<dbReference type="PANTHER" id="PTHR44051:SF8">
    <property type="entry name" value="GLUTATHIONE S-TRANSFERASE GSTA"/>
    <property type="match status" value="1"/>
</dbReference>
<dbReference type="PROSITE" id="PS50405">
    <property type="entry name" value="GST_CTER"/>
    <property type="match status" value="1"/>
</dbReference>
<dbReference type="Gene3D" id="1.20.1050.10">
    <property type="match status" value="1"/>
</dbReference>
<dbReference type="InterPro" id="IPR040079">
    <property type="entry name" value="Glutathione_S-Trfase"/>
</dbReference>
<dbReference type="RefSeq" id="WP_050529469.1">
    <property type="nucleotide sequence ID" value="NZ_AQQZ01000002.1"/>
</dbReference>
<dbReference type="SFLD" id="SFLDG01150">
    <property type="entry name" value="Main.1:_Beta-like"/>
    <property type="match status" value="1"/>
</dbReference>
<dbReference type="InterPro" id="IPR004045">
    <property type="entry name" value="Glutathione_S-Trfase_N"/>
</dbReference>
<name>A0A0L1JS30_9RHOB</name>
<dbReference type="PATRIC" id="fig|1317121.7.peg.1081"/>
<evidence type="ECO:0000259" key="2">
    <source>
        <dbReference type="PROSITE" id="PS50405"/>
    </source>
</evidence>
<protein>
    <submittedName>
        <fullName evidence="3">Glutathione S-transferase</fullName>
    </submittedName>
</protein>
<dbReference type="EMBL" id="AQQZ01000002">
    <property type="protein sequence ID" value="KNG94502.1"/>
    <property type="molecule type" value="Genomic_DNA"/>
</dbReference>
<dbReference type="InterPro" id="IPR010987">
    <property type="entry name" value="Glutathione-S-Trfase_C-like"/>
</dbReference>
<gene>
    <name evidence="3" type="ORF">ATO11_03525</name>
</gene>
<dbReference type="SUPFAM" id="SSF47616">
    <property type="entry name" value="GST C-terminal domain-like"/>
    <property type="match status" value="1"/>
</dbReference>